<accession>A0A9D0ZMF3</accession>
<sequence length="178" mass="19916">MKNAIIYGSRYGSARRYAEEFSERIGVPAYAFDEGPDLRDCDVLVFFGGMYAGGVLGLKQTLRGMEGEMPRRLLIATVGLADPREAENEKNLREAVERQVPKALLPRTEIFHLRGGVDYAKLSLAHRGMMRLVYEKARRMPEAERGAEDRAILDTYGKAVDMVDFAALDDICAALRRA</sequence>
<proteinExistence type="predicted"/>
<feature type="domain" description="Flavodoxin" evidence="1">
    <location>
        <begin position="5"/>
        <end position="137"/>
    </location>
</feature>
<dbReference type="InterPro" id="IPR026816">
    <property type="entry name" value="Flavodoxin_dom"/>
</dbReference>
<reference evidence="2" key="1">
    <citation type="submission" date="2020-10" db="EMBL/GenBank/DDBJ databases">
        <authorList>
            <person name="Gilroy R."/>
        </authorList>
    </citation>
    <scope>NUCLEOTIDE SEQUENCE</scope>
    <source>
        <strain evidence="2">ChiSjej6B24-2974</strain>
    </source>
</reference>
<evidence type="ECO:0000313" key="2">
    <source>
        <dbReference type="EMBL" id="HIQ83343.1"/>
    </source>
</evidence>
<name>A0A9D0ZMF3_9FIRM</name>
<evidence type="ECO:0000259" key="1">
    <source>
        <dbReference type="Pfam" id="PF12724"/>
    </source>
</evidence>
<organism evidence="2 3">
    <name type="scientific">Candidatus Pullichristensenella stercorigallinarum</name>
    <dbReference type="NCBI Taxonomy" id="2840909"/>
    <lineage>
        <taxon>Bacteria</taxon>
        <taxon>Bacillati</taxon>
        <taxon>Bacillota</taxon>
        <taxon>Clostridia</taxon>
        <taxon>Candidatus Pullichristensenella</taxon>
    </lineage>
</organism>
<dbReference type="Pfam" id="PF12724">
    <property type="entry name" value="Flavodoxin_5"/>
    <property type="match status" value="1"/>
</dbReference>
<protein>
    <recommendedName>
        <fullName evidence="1">Flavodoxin domain-containing protein</fullName>
    </recommendedName>
</protein>
<evidence type="ECO:0000313" key="3">
    <source>
        <dbReference type="Proteomes" id="UP000824260"/>
    </source>
</evidence>
<dbReference type="EMBL" id="DVFZ01000095">
    <property type="protein sequence ID" value="HIQ83343.1"/>
    <property type="molecule type" value="Genomic_DNA"/>
</dbReference>
<reference evidence="2" key="2">
    <citation type="journal article" date="2021" name="PeerJ">
        <title>Extensive microbial diversity within the chicken gut microbiome revealed by metagenomics and culture.</title>
        <authorList>
            <person name="Gilroy R."/>
            <person name="Ravi A."/>
            <person name="Getino M."/>
            <person name="Pursley I."/>
            <person name="Horton D.L."/>
            <person name="Alikhan N.F."/>
            <person name="Baker D."/>
            <person name="Gharbi K."/>
            <person name="Hall N."/>
            <person name="Watson M."/>
            <person name="Adriaenssens E.M."/>
            <person name="Foster-Nyarko E."/>
            <person name="Jarju S."/>
            <person name="Secka A."/>
            <person name="Antonio M."/>
            <person name="Oren A."/>
            <person name="Chaudhuri R.R."/>
            <person name="La Ragione R."/>
            <person name="Hildebrand F."/>
            <person name="Pallen M.J."/>
        </authorList>
    </citation>
    <scope>NUCLEOTIDE SEQUENCE</scope>
    <source>
        <strain evidence="2">ChiSjej6B24-2974</strain>
    </source>
</reference>
<dbReference type="AlphaFoldDB" id="A0A9D0ZMF3"/>
<comment type="caution">
    <text evidence="2">The sequence shown here is derived from an EMBL/GenBank/DDBJ whole genome shotgun (WGS) entry which is preliminary data.</text>
</comment>
<dbReference type="SUPFAM" id="SSF52218">
    <property type="entry name" value="Flavoproteins"/>
    <property type="match status" value="1"/>
</dbReference>
<gene>
    <name evidence="2" type="ORF">IAA52_09625</name>
</gene>
<dbReference type="InterPro" id="IPR029039">
    <property type="entry name" value="Flavoprotein-like_sf"/>
</dbReference>
<dbReference type="Proteomes" id="UP000824260">
    <property type="component" value="Unassembled WGS sequence"/>
</dbReference>